<dbReference type="Pfam" id="PF00583">
    <property type="entry name" value="Acetyltransf_1"/>
    <property type="match status" value="1"/>
</dbReference>
<dbReference type="RefSeq" id="WP_070987046.1">
    <property type="nucleotide sequence ID" value="NZ_MKJU01000031.1"/>
</dbReference>
<dbReference type="SUPFAM" id="SSF55729">
    <property type="entry name" value="Acyl-CoA N-acyltransferases (Nat)"/>
    <property type="match status" value="1"/>
</dbReference>
<proteinExistence type="predicted"/>
<comment type="caution">
    <text evidence="2">The sequence shown here is derived from an EMBL/GenBank/DDBJ whole genome shotgun (WGS) entry which is preliminary data.</text>
</comment>
<dbReference type="Gene3D" id="3.40.630.30">
    <property type="match status" value="1"/>
</dbReference>
<dbReference type="Proteomes" id="UP000179786">
    <property type="component" value="Unassembled WGS sequence"/>
</dbReference>
<keyword evidence="3" id="KW-1185">Reference proteome</keyword>
<dbReference type="InterPro" id="IPR000182">
    <property type="entry name" value="GNAT_dom"/>
</dbReference>
<dbReference type="STRING" id="1859457.BET10_19800"/>
<dbReference type="PROSITE" id="PS51186">
    <property type="entry name" value="GNAT"/>
    <property type="match status" value="1"/>
</dbReference>
<dbReference type="GO" id="GO:0016747">
    <property type="term" value="F:acyltransferase activity, transferring groups other than amino-acyl groups"/>
    <property type="evidence" value="ECO:0007669"/>
    <property type="project" value="InterPro"/>
</dbReference>
<evidence type="ECO:0000313" key="2">
    <source>
        <dbReference type="EMBL" id="OHU88320.1"/>
    </source>
</evidence>
<dbReference type="AlphaFoldDB" id="A0A1S1MQF7"/>
<evidence type="ECO:0000259" key="1">
    <source>
        <dbReference type="PROSITE" id="PS51186"/>
    </source>
</evidence>
<name>A0A1S1MQF7_9GAMM</name>
<protein>
    <submittedName>
        <fullName evidence="2">GNAT family N-acetyltransferase</fullName>
    </submittedName>
</protein>
<dbReference type="CDD" id="cd04301">
    <property type="entry name" value="NAT_SF"/>
    <property type="match status" value="1"/>
</dbReference>
<sequence>MSYHVDKVSWLQKKALLKQIRERVFVYELHIPKEVEFDSLDALSEHVIIHSEKNEAVGTGRLSPDGLISRIAVLQSHRNREAYTSLLNFLVLIASEKGLDTIYVNCILDEVPNFIESGFLKQGCVFMEAGIPRQKLKCPISSFNTEPFTMLH</sequence>
<feature type="domain" description="N-acetyltransferase" evidence="1">
    <location>
        <begin position="3"/>
        <end position="141"/>
    </location>
</feature>
<keyword evidence="2" id="KW-0808">Transferase</keyword>
<dbReference type="OrthoDB" id="9796171at2"/>
<reference evidence="2 3" key="1">
    <citation type="submission" date="2016-09" db="EMBL/GenBank/DDBJ databases">
        <title>Pseudoalteromonas amylolytica sp. nov., isolated from the surface seawater.</title>
        <authorList>
            <person name="Wu Y.-H."/>
            <person name="Cheng H."/>
            <person name="Jin X.-B."/>
            <person name="Wang C.-S."/>
            <person name="Xu X.-W."/>
        </authorList>
    </citation>
    <scope>NUCLEOTIDE SEQUENCE [LARGE SCALE GENOMIC DNA]</scope>
    <source>
        <strain evidence="2 3">JW1</strain>
    </source>
</reference>
<accession>A0A1S1MQF7</accession>
<organism evidence="2 3">
    <name type="scientific">Pseudoalteromonas amylolytica</name>
    <dbReference type="NCBI Taxonomy" id="1859457"/>
    <lineage>
        <taxon>Bacteria</taxon>
        <taxon>Pseudomonadati</taxon>
        <taxon>Pseudomonadota</taxon>
        <taxon>Gammaproteobacteria</taxon>
        <taxon>Alteromonadales</taxon>
        <taxon>Pseudoalteromonadaceae</taxon>
        <taxon>Pseudoalteromonas</taxon>
    </lineage>
</organism>
<gene>
    <name evidence="2" type="ORF">BET10_19800</name>
</gene>
<dbReference type="InterPro" id="IPR016181">
    <property type="entry name" value="Acyl_CoA_acyltransferase"/>
</dbReference>
<dbReference type="EMBL" id="MKJU01000031">
    <property type="protein sequence ID" value="OHU88320.1"/>
    <property type="molecule type" value="Genomic_DNA"/>
</dbReference>
<evidence type="ECO:0000313" key="3">
    <source>
        <dbReference type="Proteomes" id="UP000179786"/>
    </source>
</evidence>